<dbReference type="SUPFAM" id="SSF50952">
    <property type="entry name" value="Soluble quinoprotein glucose dehydrogenase"/>
    <property type="match status" value="1"/>
</dbReference>
<proteinExistence type="predicted"/>
<dbReference type="Gene3D" id="1.25.10.10">
    <property type="entry name" value="Leucine-rich Repeat Variant"/>
    <property type="match status" value="1"/>
</dbReference>
<dbReference type="STRING" id="536979.SAMN04488055_0510"/>
<keyword evidence="3 4" id="KW-0408">Iron</keyword>
<dbReference type="Gene3D" id="2.120.10.30">
    <property type="entry name" value="TolB, C-terminal domain"/>
    <property type="match status" value="1"/>
</dbReference>
<dbReference type="InterPro" id="IPR009056">
    <property type="entry name" value="Cyt_c-like_dom"/>
</dbReference>
<dbReference type="InterPro" id="IPR016024">
    <property type="entry name" value="ARM-type_fold"/>
</dbReference>
<evidence type="ECO:0000256" key="1">
    <source>
        <dbReference type="ARBA" id="ARBA00022617"/>
    </source>
</evidence>
<feature type="domain" description="Cytochrome c" evidence="5">
    <location>
        <begin position="819"/>
        <end position="952"/>
    </location>
</feature>
<evidence type="ECO:0000313" key="7">
    <source>
        <dbReference type="Proteomes" id="UP000185003"/>
    </source>
</evidence>
<protein>
    <submittedName>
        <fullName evidence="6">Putative membrane-bound dehydrogenase domain-containing protein</fullName>
    </submittedName>
</protein>
<dbReference type="SUPFAM" id="SSF46626">
    <property type="entry name" value="Cytochrome c"/>
    <property type="match status" value="1"/>
</dbReference>
<dbReference type="Pfam" id="PF13646">
    <property type="entry name" value="HEAT_2"/>
    <property type="match status" value="1"/>
</dbReference>
<dbReference type="AlphaFoldDB" id="A0A1N6D9P9"/>
<evidence type="ECO:0000256" key="3">
    <source>
        <dbReference type="ARBA" id="ARBA00023004"/>
    </source>
</evidence>
<gene>
    <name evidence="6" type="ORF">SAMN04488055_0510</name>
</gene>
<evidence type="ECO:0000256" key="4">
    <source>
        <dbReference type="PROSITE-ProRule" id="PRU00433"/>
    </source>
</evidence>
<organism evidence="6 7">
    <name type="scientific">Chitinophaga niabensis</name>
    <dbReference type="NCBI Taxonomy" id="536979"/>
    <lineage>
        <taxon>Bacteria</taxon>
        <taxon>Pseudomonadati</taxon>
        <taxon>Bacteroidota</taxon>
        <taxon>Chitinophagia</taxon>
        <taxon>Chitinophagales</taxon>
        <taxon>Chitinophagaceae</taxon>
        <taxon>Chitinophaga</taxon>
    </lineage>
</organism>
<dbReference type="GO" id="GO:0020037">
    <property type="term" value="F:heme binding"/>
    <property type="evidence" value="ECO:0007669"/>
    <property type="project" value="InterPro"/>
</dbReference>
<dbReference type="GO" id="GO:0009055">
    <property type="term" value="F:electron transfer activity"/>
    <property type="evidence" value="ECO:0007669"/>
    <property type="project" value="InterPro"/>
</dbReference>
<dbReference type="InterPro" id="IPR011041">
    <property type="entry name" value="Quinoprot_gluc/sorb_DH_b-prop"/>
</dbReference>
<dbReference type="GO" id="GO:0046872">
    <property type="term" value="F:metal ion binding"/>
    <property type="evidence" value="ECO:0007669"/>
    <property type="project" value="UniProtKB-KW"/>
</dbReference>
<dbReference type="Proteomes" id="UP000185003">
    <property type="component" value="Unassembled WGS sequence"/>
</dbReference>
<accession>A0A1N6D9P9</accession>
<dbReference type="InterPro" id="IPR013427">
    <property type="entry name" value="Haem-bd_dom_put"/>
</dbReference>
<name>A0A1N6D9P9_9BACT</name>
<dbReference type="InterPro" id="IPR036909">
    <property type="entry name" value="Cyt_c-like_dom_sf"/>
</dbReference>
<dbReference type="Gene3D" id="1.10.760.10">
    <property type="entry name" value="Cytochrome c-like domain"/>
    <property type="match status" value="1"/>
</dbReference>
<dbReference type="Pfam" id="PF23500">
    <property type="entry name" value="DUF7133"/>
    <property type="match status" value="1"/>
</dbReference>
<evidence type="ECO:0000259" key="5">
    <source>
        <dbReference type="PROSITE" id="PS51007"/>
    </source>
</evidence>
<dbReference type="SUPFAM" id="SSF48371">
    <property type="entry name" value="ARM repeat"/>
    <property type="match status" value="1"/>
</dbReference>
<dbReference type="Pfam" id="PF00034">
    <property type="entry name" value="Cytochrom_C"/>
    <property type="match status" value="1"/>
</dbReference>
<reference evidence="6 7" key="1">
    <citation type="submission" date="2016-11" db="EMBL/GenBank/DDBJ databases">
        <authorList>
            <person name="Jaros S."/>
            <person name="Januszkiewicz K."/>
            <person name="Wedrychowicz H."/>
        </authorList>
    </citation>
    <scope>NUCLEOTIDE SEQUENCE [LARGE SCALE GENOMIC DNA]</scope>
    <source>
        <strain evidence="6 7">DSM 24787</strain>
    </source>
</reference>
<dbReference type="OrthoDB" id="9808161at2"/>
<dbReference type="PROSITE" id="PS51007">
    <property type="entry name" value="CYTC"/>
    <property type="match status" value="1"/>
</dbReference>
<dbReference type="NCBIfam" id="TIGR02604">
    <property type="entry name" value="Piru_Ver_Nterm"/>
    <property type="match status" value="1"/>
</dbReference>
<evidence type="ECO:0000256" key="2">
    <source>
        <dbReference type="ARBA" id="ARBA00022723"/>
    </source>
</evidence>
<dbReference type="PROSITE" id="PS51257">
    <property type="entry name" value="PROKAR_LIPOPROTEIN"/>
    <property type="match status" value="1"/>
</dbReference>
<keyword evidence="2 4" id="KW-0479">Metal-binding</keyword>
<dbReference type="PANTHER" id="PTHR33546">
    <property type="entry name" value="LARGE, MULTIFUNCTIONAL SECRETED PROTEIN-RELATED"/>
    <property type="match status" value="1"/>
</dbReference>
<sequence>MKIMYCILPAILLSTYACRQPTKEIVKSLDLYLPEDLEVTLWAESPLFYNPTNMDVDIKGRIWITEAVDYRNFRNDSTRHLHHAQGDRVMILEDRDGDGRADTSKVFVQDRDLIAPVGIAVIGNKVVVSCSPNLIVYTDENGDDRADKKEIFLKGFGGLDHDHALHALFAGPDGNWYFNTGNAGPHVVTDKSGWTLRSGSIYTGGSPYNTKNNGNMKSDDSCVYVGGLALRIQPDGKGLKVLGHNFRNSYEVIPDSYGNLWQNDNDDEVIACRTTWLMEGGNAGYFSSDGTRTWQGDHRLGQEAFTAHWHQDDPGVMPAGDRSGSGAPTGIVVNESEALGKDYLGMLLSADAGRNVIFGYHPSLQQSGYNLGKRQDLISSVLNADSNYVWHDSAHNNKRESWFRPSDVTIGTDGAIYIADWFDPVVGAHLMNDSVGYGRIYRITPKNKKLSAPAIDINTTEGQIAALKSPAINVRNQGFEKLKAQGAAAVPHVQALLKDKNPYIRARAVWLLAQLNIKLVEGLLKDPDVQLSATAYRALRQSGTDLLPYAKAMANDTSAFIRREVIISLRDSSYEKTKPLLLELIKHYDGEDRWYLEALGASLKGHESDIYPEIVKIYGEGKTPSAWNRKMVSLAWRLHPPEAIPALAQRAGDTLLSIKERQAAMTALGFMNTKPAAEAMLALSKGSMQEIAETATYWLAFRQSNDWVDLLDWKELDLNPYYERKLAKMKLKKQTIMDKRQPFDERKFRAQQMAMDTVGGQLLIGMAEAKTIPEDLLPVIEEKIFLNTDPTIRMQAGKYFKQPGSDRSYSIPDMLQLKPDAANGKTVFTTRCGSCHKLGDKGNSIGPDLTGIGKKFDKTELLDAIVNPSAGIVFGYESWLVNTSDGETLFGFLLSENKRSIVIKDVSGQKHVVDKKKISAQKKQEKSLMPDPFSNNLTEKDISDVVGFLKSI</sequence>
<dbReference type="NCBIfam" id="TIGR02603">
    <property type="entry name" value="CxxCH_TIGR02603"/>
    <property type="match status" value="1"/>
</dbReference>
<dbReference type="InterPro" id="IPR011989">
    <property type="entry name" value="ARM-like"/>
</dbReference>
<keyword evidence="7" id="KW-1185">Reference proteome</keyword>
<dbReference type="PANTHER" id="PTHR33546:SF1">
    <property type="entry name" value="LARGE, MULTIFUNCTIONAL SECRETED PROTEIN"/>
    <property type="match status" value="1"/>
</dbReference>
<dbReference type="RefSeq" id="WP_084185309.1">
    <property type="nucleotide sequence ID" value="NZ_FSRA01000001.1"/>
</dbReference>
<keyword evidence="1 4" id="KW-0349">Heme</keyword>
<dbReference type="InterPro" id="IPR013428">
    <property type="entry name" value="Membrane-bound_put_N"/>
</dbReference>
<dbReference type="EMBL" id="FSRA01000001">
    <property type="protein sequence ID" value="SIN67520.1"/>
    <property type="molecule type" value="Genomic_DNA"/>
</dbReference>
<dbReference type="InterPro" id="IPR011042">
    <property type="entry name" value="6-blade_b-propeller_TolB-like"/>
</dbReference>
<dbReference type="InterPro" id="IPR055557">
    <property type="entry name" value="DUF7133"/>
</dbReference>
<evidence type="ECO:0000313" key="6">
    <source>
        <dbReference type="EMBL" id="SIN67520.1"/>
    </source>
</evidence>